<proteinExistence type="predicted"/>
<accession>A0ABW8JPD2</accession>
<dbReference type="PROSITE" id="PS00080">
    <property type="entry name" value="MULTICOPPER_OXIDASE2"/>
    <property type="match status" value="1"/>
</dbReference>
<dbReference type="PANTHER" id="PTHR11709">
    <property type="entry name" value="MULTI-COPPER OXIDASE"/>
    <property type="match status" value="1"/>
</dbReference>
<evidence type="ECO:0000313" key="7">
    <source>
        <dbReference type="Proteomes" id="UP001620461"/>
    </source>
</evidence>
<keyword evidence="2" id="KW-0560">Oxidoreductase</keyword>
<evidence type="ECO:0000313" key="6">
    <source>
        <dbReference type="EMBL" id="MFK2901610.1"/>
    </source>
</evidence>
<dbReference type="SUPFAM" id="SSF49503">
    <property type="entry name" value="Cupredoxins"/>
    <property type="match status" value="3"/>
</dbReference>
<feature type="domain" description="Plastocyanin-like" evidence="5">
    <location>
        <begin position="134"/>
        <end position="204"/>
    </location>
</feature>
<sequence length="563" mass="61096">MRPRSGLFCYGLSIFFTVFAASSVSAQSTDHPQPVAPVDNPCSRPAAGSVVAPESALYSHDGVLRVRFSYQSRQDETGRTLYCFMTPDGKQNPVLHVRPGDSLQITLTNNVPPGTEIMALSGPHCGAAVMDSSSVNLHFHGANVSPSCHQDDVIKTLVNAGQTFQYNVKFPSNEPPGLYWYHPHIHGISESIVQGGAAGAIVVDGIEDVQSAVAGMRQRVLVVRDQTIPTGVKAGGSVPSWDVTLNYVPITSPTSATSTQFVPAVLLMQRGEKQFWRVANASADTILNLSYLWDGKAQTMQLVARDGVAIGSQDGKRPGAPIGLEQIVLPPAGRAEFIVDAPPQSVNLAQLVTQKIDTNSSFGNDPARPLATIQTVDGRMPQPAGLALDRLPAFTGESVGHQRFGGLAQAKVAQLRTIYFDQKPPAFYMAVEGKPEHIFDPDMPPDIVATQGTVEEWVIQNRTTENHEFHIHQIHFLVESQDNFETNGSQQAPGVTGQYLDTVQVPYWDGNPQHPYPSVKVRMDFRGPDVGDFVFHCHILGHEDLGMMNIIRVVSRSSASNDH</sequence>
<evidence type="ECO:0000256" key="2">
    <source>
        <dbReference type="ARBA" id="ARBA00023002"/>
    </source>
</evidence>
<dbReference type="Pfam" id="PF07731">
    <property type="entry name" value="Cu-oxidase_2"/>
    <property type="match status" value="1"/>
</dbReference>
<feature type="signal peptide" evidence="3">
    <location>
        <begin position="1"/>
        <end position="20"/>
    </location>
</feature>
<dbReference type="InterPro" id="IPR011706">
    <property type="entry name" value="Cu-oxidase_C"/>
</dbReference>
<dbReference type="InterPro" id="IPR045087">
    <property type="entry name" value="Cu-oxidase_fam"/>
</dbReference>
<evidence type="ECO:0000256" key="3">
    <source>
        <dbReference type="SAM" id="SignalP"/>
    </source>
</evidence>
<keyword evidence="1" id="KW-0479">Metal-binding</keyword>
<dbReference type="InterPro" id="IPR002355">
    <property type="entry name" value="Cu_oxidase_Cu_BS"/>
</dbReference>
<reference evidence="6 7" key="1">
    <citation type="submission" date="2020-10" db="EMBL/GenBank/DDBJ databases">
        <title>Phylogeny of dyella-like bacteria.</title>
        <authorList>
            <person name="Fu J."/>
        </authorList>
    </citation>
    <scope>NUCLEOTIDE SEQUENCE [LARGE SCALE GENOMIC DNA]</scope>
    <source>
        <strain evidence="6 7">JP1</strain>
    </source>
</reference>
<feature type="chain" id="PRO_5046481380" evidence="3">
    <location>
        <begin position="21"/>
        <end position="563"/>
    </location>
</feature>
<gene>
    <name evidence="6" type="ORF">ISP15_14805</name>
</gene>
<feature type="domain" description="Plastocyanin-like" evidence="4">
    <location>
        <begin position="438"/>
        <end position="553"/>
    </location>
</feature>
<keyword evidence="3" id="KW-0732">Signal</keyword>
<evidence type="ECO:0000256" key="1">
    <source>
        <dbReference type="ARBA" id="ARBA00022723"/>
    </source>
</evidence>
<name>A0ABW8JPD2_9GAMM</name>
<evidence type="ECO:0000259" key="4">
    <source>
        <dbReference type="Pfam" id="PF07731"/>
    </source>
</evidence>
<comment type="caution">
    <text evidence="6">The sequence shown here is derived from an EMBL/GenBank/DDBJ whole genome shotgun (WGS) entry which is preliminary data.</text>
</comment>
<dbReference type="Proteomes" id="UP001620461">
    <property type="component" value="Unassembled WGS sequence"/>
</dbReference>
<dbReference type="PANTHER" id="PTHR11709:SF2">
    <property type="entry name" value="MULTICOPPER OXIDASE LPR1"/>
    <property type="match status" value="1"/>
</dbReference>
<dbReference type="RefSeq" id="WP_404548416.1">
    <property type="nucleotide sequence ID" value="NZ_JADIKJ010000016.1"/>
</dbReference>
<dbReference type="Pfam" id="PF07732">
    <property type="entry name" value="Cu-oxidase_3"/>
    <property type="match status" value="1"/>
</dbReference>
<dbReference type="Gene3D" id="2.60.40.420">
    <property type="entry name" value="Cupredoxins - blue copper proteins"/>
    <property type="match status" value="3"/>
</dbReference>
<protein>
    <submittedName>
        <fullName evidence="6">Multicopper oxidase domain-containing protein</fullName>
    </submittedName>
</protein>
<keyword evidence="7" id="KW-1185">Reference proteome</keyword>
<dbReference type="InterPro" id="IPR011707">
    <property type="entry name" value="Cu-oxidase-like_N"/>
</dbReference>
<dbReference type="EMBL" id="JADIKJ010000016">
    <property type="protein sequence ID" value="MFK2901610.1"/>
    <property type="molecule type" value="Genomic_DNA"/>
</dbReference>
<dbReference type="InterPro" id="IPR008972">
    <property type="entry name" value="Cupredoxin"/>
</dbReference>
<organism evidence="6 7">
    <name type="scientific">Dyella jejuensis</name>
    <dbReference type="NCBI Taxonomy" id="1432009"/>
    <lineage>
        <taxon>Bacteria</taxon>
        <taxon>Pseudomonadati</taxon>
        <taxon>Pseudomonadota</taxon>
        <taxon>Gammaproteobacteria</taxon>
        <taxon>Lysobacterales</taxon>
        <taxon>Rhodanobacteraceae</taxon>
        <taxon>Dyella</taxon>
    </lineage>
</organism>
<evidence type="ECO:0000259" key="5">
    <source>
        <dbReference type="Pfam" id="PF07732"/>
    </source>
</evidence>